<keyword evidence="4" id="KW-0274">FAD</keyword>
<proteinExistence type="inferred from homology"/>
<dbReference type="SUPFAM" id="SSF55103">
    <property type="entry name" value="FAD-linked oxidases, C-terminal domain"/>
    <property type="match status" value="1"/>
</dbReference>
<keyword evidence="5" id="KW-0560">Oxidoreductase</keyword>
<dbReference type="InterPro" id="IPR016169">
    <property type="entry name" value="FAD-bd_PCMH_sub2"/>
</dbReference>
<dbReference type="SUPFAM" id="SSF56176">
    <property type="entry name" value="FAD-binding/transporter-associated domain-like"/>
    <property type="match status" value="1"/>
</dbReference>
<evidence type="ECO:0000256" key="5">
    <source>
        <dbReference type="ARBA" id="ARBA00023002"/>
    </source>
</evidence>
<dbReference type="GO" id="GO:0016491">
    <property type="term" value="F:oxidoreductase activity"/>
    <property type="evidence" value="ECO:0007669"/>
    <property type="project" value="UniProtKB-KW"/>
</dbReference>
<evidence type="ECO:0000313" key="8">
    <source>
        <dbReference type="Proteomes" id="UP000002066"/>
    </source>
</evidence>
<comment type="cofactor">
    <cofactor evidence="1">
        <name>FAD</name>
        <dbReference type="ChEBI" id="CHEBI:57692"/>
    </cofactor>
</comment>
<dbReference type="PANTHER" id="PTHR42973">
    <property type="entry name" value="BINDING OXIDOREDUCTASE, PUTATIVE (AFU_ORTHOLOGUE AFUA_1G17690)-RELATED"/>
    <property type="match status" value="1"/>
</dbReference>
<dbReference type="PROSITE" id="PS00862">
    <property type="entry name" value="OX2_COVAL_FAD"/>
    <property type="match status" value="1"/>
</dbReference>
<dbReference type="InterPro" id="IPR016167">
    <property type="entry name" value="FAD-bd_PCMH_sub1"/>
</dbReference>
<dbReference type="InterPro" id="IPR006094">
    <property type="entry name" value="Oxid_FAD_bind_N"/>
</dbReference>
<protein>
    <submittedName>
        <fullName evidence="7">FAD linked oxidase domain protein</fullName>
    </submittedName>
</protein>
<dbReference type="InterPro" id="IPR012951">
    <property type="entry name" value="BBE"/>
</dbReference>
<dbReference type="InterPro" id="IPR006093">
    <property type="entry name" value="Oxy_OxRdtase_FAD_BS"/>
</dbReference>
<dbReference type="EMBL" id="CP002475">
    <property type="protein sequence ID" value="ADW06441.1"/>
    <property type="molecule type" value="Genomic_DNA"/>
</dbReference>
<dbReference type="KEGG" id="sfa:Sfla_5040"/>
<dbReference type="Proteomes" id="UP000002066">
    <property type="component" value="Chromosome"/>
</dbReference>
<dbReference type="InterPro" id="IPR050416">
    <property type="entry name" value="FAD-linked_Oxidoreductase"/>
</dbReference>
<gene>
    <name evidence="7" type="ordered locus">Sfla_5040</name>
</gene>
<dbReference type="Gene3D" id="3.40.462.20">
    <property type="match status" value="1"/>
</dbReference>
<comment type="similarity">
    <text evidence="2">Belongs to the oxygen-dependent FAD-linked oxidoreductase family.</text>
</comment>
<dbReference type="GO" id="GO:0071949">
    <property type="term" value="F:FAD binding"/>
    <property type="evidence" value="ECO:0007669"/>
    <property type="project" value="InterPro"/>
</dbReference>
<dbReference type="PANTHER" id="PTHR42973:SF39">
    <property type="entry name" value="FAD-BINDING PCMH-TYPE DOMAIN-CONTAINING PROTEIN"/>
    <property type="match status" value="1"/>
</dbReference>
<evidence type="ECO:0000256" key="3">
    <source>
        <dbReference type="ARBA" id="ARBA00022630"/>
    </source>
</evidence>
<sequence>MTPRTSVPDAALTGLRSGFAGEVHVPGDPGYDEARTVFNSMIDRRPAVVAQCASEADVTKALAVARDQELEVAVRGGGHSVAGMALSEGGLVIDLRRMHAVDVDPGAGTARVGGGAVMSDLDRTTQPHSLATTGGRVSTTGVGGFTLGGGSGWLERKFGLACDNLLAADVVTADGISVHTSAYENPELFWALHGGGGNFGVVTSLTLQLHELPEMNIVMLLFRPENGPEAVRAYRDVLESAPDAAGGGCIYITGPPEEWVPEPLVGHLVCAVLLTYAGPRAEARDVAAPLLALEHEAEIVDTLPYADLQCMLDDPPGMRNYWSAEYLDGFPDEAAAAFCAGAATLPVPTNCQHVLFPLGGAVARGPADYPLPWRSSPWAVHPFGVWEDEADDERVREWVRTVRAGMMPWANGAVYLNFIGREGQERVMAGFGEEAYERLARVKARYDPDNVFHLNHNVKPAVAMV</sequence>
<reference evidence="7 8" key="1">
    <citation type="submission" date="2011-01" db="EMBL/GenBank/DDBJ databases">
        <title>Complete sequence of chromosome of Streptomyces flavogriseus ATCC 33331.</title>
        <authorList>
            <consortium name="US DOE Joint Genome Institute"/>
            <person name="Lucas S."/>
            <person name="Copeland A."/>
            <person name="Lapidus A."/>
            <person name="Cheng J.-F."/>
            <person name="Goodwin L."/>
            <person name="Pitluck S."/>
            <person name="Davenport K."/>
            <person name="Detter J.C."/>
            <person name="Han C."/>
            <person name="Tapia R."/>
            <person name="Land M."/>
            <person name="Hauser L."/>
            <person name="Kyrpides N."/>
            <person name="Ivanova N."/>
            <person name="Ovchinnikova G."/>
            <person name="Pagani I."/>
            <person name="Brumm P."/>
            <person name="Mead D."/>
            <person name="Woyke T."/>
        </authorList>
    </citation>
    <scope>NUCLEOTIDE SEQUENCE [LARGE SCALE GENOMIC DNA]</scope>
    <source>
        <strain evidence="8">ATCC 33331 / IAF-45CD</strain>
    </source>
</reference>
<evidence type="ECO:0000256" key="2">
    <source>
        <dbReference type="ARBA" id="ARBA00005466"/>
    </source>
</evidence>
<dbReference type="AlphaFoldDB" id="A0A8D3WQ27"/>
<dbReference type="Pfam" id="PF08031">
    <property type="entry name" value="BBE"/>
    <property type="match status" value="1"/>
</dbReference>
<dbReference type="Gene3D" id="3.30.43.10">
    <property type="entry name" value="Uridine Diphospho-n-acetylenolpyruvylglucosamine Reductase, domain 2"/>
    <property type="match status" value="1"/>
</dbReference>
<evidence type="ECO:0000256" key="1">
    <source>
        <dbReference type="ARBA" id="ARBA00001974"/>
    </source>
</evidence>
<evidence type="ECO:0000259" key="6">
    <source>
        <dbReference type="PROSITE" id="PS51387"/>
    </source>
</evidence>
<organism evidence="7 8">
    <name type="scientific">Streptomyces pratensis (strain ATCC 33331 / IAF-45CD)</name>
    <dbReference type="NCBI Taxonomy" id="591167"/>
    <lineage>
        <taxon>Bacteria</taxon>
        <taxon>Bacillati</taxon>
        <taxon>Actinomycetota</taxon>
        <taxon>Actinomycetes</taxon>
        <taxon>Kitasatosporales</taxon>
        <taxon>Streptomycetaceae</taxon>
        <taxon>Streptomyces</taxon>
    </lineage>
</organism>
<dbReference type="InterPro" id="IPR036318">
    <property type="entry name" value="FAD-bd_PCMH-like_sf"/>
</dbReference>
<evidence type="ECO:0000313" key="7">
    <source>
        <dbReference type="EMBL" id="ADW06441.1"/>
    </source>
</evidence>
<accession>A0A8D3WQ27</accession>
<dbReference type="InterPro" id="IPR016164">
    <property type="entry name" value="FAD-linked_Oxase-like_C"/>
</dbReference>
<dbReference type="Gene3D" id="3.30.465.10">
    <property type="match status" value="1"/>
</dbReference>
<feature type="domain" description="FAD-binding PCMH-type" evidence="6">
    <location>
        <begin position="41"/>
        <end position="212"/>
    </location>
</feature>
<dbReference type="OrthoDB" id="9775082at2"/>
<dbReference type="Pfam" id="PF01565">
    <property type="entry name" value="FAD_binding_4"/>
    <property type="match status" value="1"/>
</dbReference>
<dbReference type="InterPro" id="IPR016166">
    <property type="entry name" value="FAD-bd_PCMH"/>
</dbReference>
<dbReference type="PROSITE" id="PS51387">
    <property type="entry name" value="FAD_PCMH"/>
    <property type="match status" value="1"/>
</dbReference>
<evidence type="ECO:0000256" key="4">
    <source>
        <dbReference type="ARBA" id="ARBA00022827"/>
    </source>
</evidence>
<keyword evidence="3" id="KW-0285">Flavoprotein</keyword>
<name>A0A8D3WQ27_STRFA</name>